<accession>F6EFZ0</accession>
<protein>
    <submittedName>
        <fullName evidence="1">Uncharacterized protein</fullName>
    </submittedName>
</protein>
<dbReference type="Proteomes" id="UP000009235">
    <property type="component" value="Chromosome"/>
</dbReference>
<keyword evidence="2" id="KW-1185">Reference proteome</keyword>
<evidence type="ECO:0000313" key="1">
    <source>
        <dbReference type="EMBL" id="AEF42254.1"/>
    </source>
</evidence>
<dbReference type="KEGG" id="asd:AS9A_3816"/>
<name>F6EFZ0_HOYSD</name>
<organism evidence="1 2">
    <name type="scientific">Hoyosella subflava (strain DSM 45089 / JCM 17490 / NBRC 109087 / DQS3-9A1)</name>
    <name type="common">Amycolicicoccus subflavus</name>
    <dbReference type="NCBI Taxonomy" id="443218"/>
    <lineage>
        <taxon>Bacteria</taxon>
        <taxon>Bacillati</taxon>
        <taxon>Actinomycetota</taxon>
        <taxon>Actinomycetes</taxon>
        <taxon>Mycobacteriales</taxon>
        <taxon>Hoyosellaceae</taxon>
        <taxon>Hoyosella</taxon>
    </lineage>
</organism>
<evidence type="ECO:0000313" key="2">
    <source>
        <dbReference type="Proteomes" id="UP000009235"/>
    </source>
</evidence>
<reference evidence="1 2" key="1">
    <citation type="journal article" date="2011" name="J. Bacteriol.">
        <title>Complete genome sequence of Amycolicicoccus subflavus DQS3-9A1T, an actinomycete isolated from crude oil-polluted soil.</title>
        <authorList>
            <person name="Cai M."/>
            <person name="Chen W.M."/>
            <person name="Nie Y."/>
            <person name="Chi C.Q."/>
            <person name="Wang Y.N."/>
            <person name="Tang Y.Q."/>
            <person name="Li G.Y."/>
            <person name="Wu X.L."/>
        </authorList>
    </citation>
    <scope>NUCLEOTIDE SEQUENCE [LARGE SCALE GENOMIC DNA]</scope>
    <source>
        <strain evidence="2">DSM 45089 / DQS3-9A1</strain>
    </source>
</reference>
<dbReference type="AlphaFoldDB" id="F6EFZ0"/>
<sequence>MTLICRHVRKCHREEGFPGLVTDPVPAQRESFQLVQAK</sequence>
<proteinExistence type="predicted"/>
<dbReference type="EMBL" id="CP002786">
    <property type="protein sequence ID" value="AEF42254.1"/>
    <property type="molecule type" value="Genomic_DNA"/>
</dbReference>
<dbReference type="HOGENOM" id="CLU_3323727_0_0_11"/>
<dbReference type="STRING" id="443218.AS9A_3816"/>
<gene>
    <name evidence="1" type="ordered locus">AS9A_3816</name>
</gene>